<sequence>MKNNNLSDFFSKATPASTNPIVEEVLVLVDEEVKSLSTITIPDFENLTKIMVTSEVECLIKDSIYYAKTKHKNRAFELILNDIIDKQFSFAYCDIKSETKTKSIRHINITTKHELFLTEMFKQQILNRNNLSDFINELVKAFLTGKSNKLSNSKISDDEIIYKALKLLTCCLCESEIEIIKNVKINTAQIKRLKDGKLGLTAKVNFVTKLNEFSEQLDIDMHNKLVTLNLPESQKRVLDYQEFMNFKPDSTRVVFKK</sequence>
<dbReference type="RefSeq" id="WP_191169302.1">
    <property type="nucleotide sequence ID" value="NZ_CP061861.1"/>
</dbReference>
<name>A0A7L8A159_PHODP</name>
<reference evidence="1 2" key="1">
    <citation type="submission" date="2020-09" db="EMBL/GenBank/DDBJ databases">
        <title>Complete, closed and curated genome sequences of Photobacterium damselae subsp. piscicida isolates from Australia indicate localised evolution and additional plasmid-borne pathogenicity mechanisms.</title>
        <authorList>
            <person name="Baseggio L."/>
            <person name="Silayeva O."/>
            <person name="Buller N."/>
            <person name="Landos M."/>
            <person name="Engelstaedter J."/>
            <person name="Barnes A.C."/>
        </authorList>
    </citation>
    <scope>NUCLEOTIDE SEQUENCE [LARGE SCALE GENOMIC DNA]</scope>
    <source>
        <strain evidence="1 2">AS-16-0540-1</strain>
    </source>
</reference>
<protein>
    <submittedName>
        <fullName evidence="1">Uncharacterized protein</fullName>
    </submittedName>
</protein>
<evidence type="ECO:0000313" key="1">
    <source>
        <dbReference type="EMBL" id="QOD55599.1"/>
    </source>
</evidence>
<proteinExistence type="predicted"/>
<gene>
    <name evidence="1" type="ORF">IC627_09605</name>
</gene>
<dbReference type="EMBL" id="CP061854">
    <property type="protein sequence ID" value="QOD55599.1"/>
    <property type="molecule type" value="Genomic_DNA"/>
</dbReference>
<accession>A0A7L8A159</accession>
<dbReference type="Proteomes" id="UP000516656">
    <property type="component" value="Chromosome 1"/>
</dbReference>
<dbReference type="AlphaFoldDB" id="A0A7L8A159"/>
<evidence type="ECO:0000313" key="2">
    <source>
        <dbReference type="Proteomes" id="UP000516656"/>
    </source>
</evidence>
<organism evidence="1 2">
    <name type="scientific">Photobacterium damsela subsp. piscicida</name>
    <name type="common">Pasteurella piscicida</name>
    <dbReference type="NCBI Taxonomy" id="38294"/>
    <lineage>
        <taxon>Bacteria</taxon>
        <taxon>Pseudomonadati</taxon>
        <taxon>Pseudomonadota</taxon>
        <taxon>Gammaproteobacteria</taxon>
        <taxon>Vibrionales</taxon>
        <taxon>Vibrionaceae</taxon>
        <taxon>Photobacterium</taxon>
    </lineage>
</organism>